<dbReference type="AlphaFoldDB" id="A0A074VAY7"/>
<dbReference type="HOGENOM" id="CLU_018249_0_0_1"/>
<organism evidence="3 4">
    <name type="scientific">Aureobasidium melanogenum (strain CBS 110374)</name>
    <name type="common">Aureobasidium pullulans var. melanogenum</name>
    <dbReference type="NCBI Taxonomy" id="1043003"/>
    <lineage>
        <taxon>Eukaryota</taxon>
        <taxon>Fungi</taxon>
        <taxon>Dikarya</taxon>
        <taxon>Ascomycota</taxon>
        <taxon>Pezizomycotina</taxon>
        <taxon>Dothideomycetes</taxon>
        <taxon>Dothideomycetidae</taxon>
        <taxon>Dothideales</taxon>
        <taxon>Saccotheciaceae</taxon>
        <taxon>Aureobasidium</taxon>
    </lineage>
</organism>
<dbReference type="SUPFAM" id="SSF50998">
    <property type="entry name" value="Quinoprotein alcohol dehydrogenase-like"/>
    <property type="match status" value="1"/>
</dbReference>
<dbReference type="RefSeq" id="XP_040874844.1">
    <property type="nucleotide sequence ID" value="XM_041027184.1"/>
</dbReference>
<feature type="chain" id="PRO_5001700485" description="ASST-domain-containing protein" evidence="2">
    <location>
        <begin position="22"/>
        <end position="614"/>
    </location>
</feature>
<evidence type="ECO:0000313" key="4">
    <source>
        <dbReference type="Proteomes" id="UP000030672"/>
    </source>
</evidence>
<keyword evidence="1" id="KW-0812">Transmembrane</keyword>
<keyword evidence="1" id="KW-1133">Transmembrane helix</keyword>
<keyword evidence="4" id="KW-1185">Reference proteome</keyword>
<dbReference type="Pfam" id="PF14269">
    <property type="entry name" value="Arylsulfotran_2"/>
    <property type="match status" value="1"/>
</dbReference>
<dbReference type="InterPro" id="IPR053143">
    <property type="entry name" value="Arylsulfate_ST"/>
</dbReference>
<gene>
    <name evidence="3" type="ORF">M437DRAFT_79484</name>
</gene>
<evidence type="ECO:0008006" key="5">
    <source>
        <dbReference type="Google" id="ProtNLM"/>
    </source>
</evidence>
<dbReference type="PANTHER" id="PTHR35340:SF5">
    <property type="entry name" value="ASST-DOMAIN-CONTAINING PROTEIN"/>
    <property type="match status" value="1"/>
</dbReference>
<dbReference type="GeneID" id="63920557"/>
<evidence type="ECO:0000256" key="1">
    <source>
        <dbReference type="SAM" id="Phobius"/>
    </source>
</evidence>
<accession>A0A074VAY7</accession>
<name>A0A074VAY7_AURM1</name>
<dbReference type="PANTHER" id="PTHR35340">
    <property type="entry name" value="PQQ ENZYME REPEAT PROTEIN-RELATED"/>
    <property type="match status" value="1"/>
</dbReference>
<evidence type="ECO:0000256" key="2">
    <source>
        <dbReference type="SAM" id="SignalP"/>
    </source>
</evidence>
<keyword evidence="2" id="KW-0732">Signal</keyword>
<feature type="transmembrane region" description="Helical" evidence="1">
    <location>
        <begin position="573"/>
        <end position="591"/>
    </location>
</feature>
<protein>
    <recommendedName>
        <fullName evidence="5">ASST-domain-containing protein</fullName>
    </recommendedName>
</protein>
<dbReference type="EMBL" id="KL584869">
    <property type="protein sequence ID" value="KEQ57820.1"/>
    <property type="molecule type" value="Genomic_DNA"/>
</dbReference>
<keyword evidence="1" id="KW-0472">Membrane</keyword>
<feature type="signal peptide" evidence="2">
    <location>
        <begin position="1"/>
        <end position="21"/>
    </location>
</feature>
<dbReference type="InterPro" id="IPR039535">
    <property type="entry name" value="ASST-like"/>
</dbReference>
<reference evidence="3 4" key="1">
    <citation type="journal article" date="2014" name="BMC Genomics">
        <title>Genome sequencing of four Aureobasidium pullulans varieties: biotechnological potential, stress tolerance, and description of new species.</title>
        <authorList>
            <person name="Gostin Ar C."/>
            <person name="Ohm R.A."/>
            <person name="Kogej T."/>
            <person name="Sonjak S."/>
            <person name="Turk M."/>
            <person name="Zajc J."/>
            <person name="Zalar P."/>
            <person name="Grube M."/>
            <person name="Sun H."/>
            <person name="Han J."/>
            <person name="Sharma A."/>
            <person name="Chiniquy J."/>
            <person name="Ngan C.Y."/>
            <person name="Lipzen A."/>
            <person name="Barry K."/>
            <person name="Grigoriev I.V."/>
            <person name="Gunde-Cimerman N."/>
        </authorList>
    </citation>
    <scope>NUCLEOTIDE SEQUENCE [LARGE SCALE GENOMIC DNA]</scope>
    <source>
        <strain evidence="3 4">CBS 110374</strain>
    </source>
</reference>
<proteinExistence type="predicted"/>
<dbReference type="Proteomes" id="UP000030672">
    <property type="component" value="Unassembled WGS sequence"/>
</dbReference>
<evidence type="ECO:0000313" key="3">
    <source>
        <dbReference type="EMBL" id="KEQ57820.1"/>
    </source>
</evidence>
<sequence length="614" mass="69176">MVRLALLTGLLTLTYFDQTAAEDVGTNFDTKNTQAFEHEFGSFPYKTFQSSDLMSPILRRPNDSPVCHDDNYIFLSPRGYQVPHPAVAIMDNDGELVWEHYVEGQGYNLKVQEYQGEQVLTFWVGDDGIGGHGEGDYFMYNFRYEEIAKISALNGLHADLHELTITPQGTGIMTIYEIYPITLPGFVDDTDVIWVWDCLFQEIDIATNELVFQWRASEHHSLEETYRGIRDEGREPTRPWDWYHMNSIQKDGLGNYLVSARYTHTITYIDGRTGEIIWILGGKRNAFEDLSKGQSKATNIAYQHFARFHNLTEFPVLLAEEIKLHPTKDVNGVTKMLVSAFDNGADNEGTGHRPSRGVLIEITYPTAGPSSVSGAYTAKLIREYIHPAQFISSSQGSMQVIPSDADSDPRVLLGYGYVGVWTEFTADGEVLCDNRFSTMSSWGKGDVQSYRVLKAPWKGEPSWPPTLAFGNDKQSSIFVSWNGATEVQAWRLQQANESTCPDEDWEDVSMTQKKGFETELDLKDGDMRFFRVVALDADGEVLGVTNMLDLGWEVGVNGVFDGLEIRASDPVQLAMVSVAALALFVIGYEGFRQFKSWRETKRLGYKQVESHSEV</sequence>
<dbReference type="InterPro" id="IPR011047">
    <property type="entry name" value="Quinoprotein_ADH-like_sf"/>
</dbReference>
<dbReference type="STRING" id="1043003.A0A074VAY7"/>